<protein>
    <recommendedName>
        <fullName evidence="3">Secreted protein</fullName>
    </recommendedName>
</protein>
<feature type="chain" id="PRO_5015125291" description="Secreted protein" evidence="1">
    <location>
        <begin position="22"/>
        <end position="77"/>
    </location>
</feature>
<accession>A0A2P2Q9E8</accession>
<evidence type="ECO:0000256" key="1">
    <source>
        <dbReference type="SAM" id="SignalP"/>
    </source>
</evidence>
<evidence type="ECO:0008006" key="3">
    <source>
        <dbReference type="Google" id="ProtNLM"/>
    </source>
</evidence>
<keyword evidence="1" id="KW-0732">Signal</keyword>
<feature type="signal peptide" evidence="1">
    <location>
        <begin position="1"/>
        <end position="21"/>
    </location>
</feature>
<name>A0A2P2Q9E8_RHIMU</name>
<reference evidence="2" key="1">
    <citation type="submission" date="2018-02" db="EMBL/GenBank/DDBJ databases">
        <title>Rhizophora mucronata_Transcriptome.</title>
        <authorList>
            <person name="Meera S.P."/>
            <person name="Sreeshan A."/>
            <person name="Augustine A."/>
        </authorList>
    </citation>
    <scope>NUCLEOTIDE SEQUENCE</scope>
    <source>
        <tissue evidence="2">Leaf</tissue>
    </source>
</reference>
<sequence>MNHGSLLVLRILECLCWPVFVFVFCGHELKSQGYLECLQFRYKLTSWIIYKMLHMLTPIVRFPWSNHSPHVPYQSVT</sequence>
<proteinExistence type="predicted"/>
<dbReference type="EMBL" id="GGEC01083126">
    <property type="protein sequence ID" value="MBX63610.1"/>
    <property type="molecule type" value="Transcribed_RNA"/>
</dbReference>
<organism evidence="2">
    <name type="scientific">Rhizophora mucronata</name>
    <name type="common">Asiatic mangrove</name>
    <dbReference type="NCBI Taxonomy" id="61149"/>
    <lineage>
        <taxon>Eukaryota</taxon>
        <taxon>Viridiplantae</taxon>
        <taxon>Streptophyta</taxon>
        <taxon>Embryophyta</taxon>
        <taxon>Tracheophyta</taxon>
        <taxon>Spermatophyta</taxon>
        <taxon>Magnoliopsida</taxon>
        <taxon>eudicotyledons</taxon>
        <taxon>Gunneridae</taxon>
        <taxon>Pentapetalae</taxon>
        <taxon>rosids</taxon>
        <taxon>fabids</taxon>
        <taxon>Malpighiales</taxon>
        <taxon>Rhizophoraceae</taxon>
        <taxon>Rhizophora</taxon>
    </lineage>
</organism>
<dbReference type="AlphaFoldDB" id="A0A2P2Q9E8"/>
<evidence type="ECO:0000313" key="2">
    <source>
        <dbReference type="EMBL" id="MBX63610.1"/>
    </source>
</evidence>